<evidence type="ECO:0000313" key="1">
    <source>
        <dbReference type="EMBL" id="MBF8457668.1"/>
    </source>
</evidence>
<sequence length="139" mass="16581">MKKNIKQIFGIFIFLLNINVYSQKVSLTIDCKEIVFDSLKYENKIVLYKILSKRVLYTKGTTSYFTTDILLPEFDKNSDRSLLQIIINKISENNQTDEFNAFKNCESKETFYQKTKLSRKQKQILKQNFIGYFYRNNIK</sequence>
<dbReference type="EMBL" id="JADPVI010000002">
    <property type="protein sequence ID" value="MBF8457668.1"/>
    <property type="molecule type" value="Genomic_DNA"/>
</dbReference>
<comment type="caution">
    <text evidence="1">The sequence shown here is derived from an EMBL/GenBank/DDBJ whole genome shotgun (WGS) entry which is preliminary data.</text>
</comment>
<accession>A0ABS0FD75</accession>
<gene>
    <name evidence="1" type="ORF">IV494_10805</name>
</gene>
<keyword evidence="2" id="KW-1185">Reference proteome</keyword>
<organism evidence="1 2">
    <name type="scientific">Kaistella gelatinilytica</name>
    <dbReference type="NCBI Taxonomy" id="2787636"/>
    <lineage>
        <taxon>Bacteria</taxon>
        <taxon>Pseudomonadati</taxon>
        <taxon>Bacteroidota</taxon>
        <taxon>Flavobacteriia</taxon>
        <taxon>Flavobacteriales</taxon>
        <taxon>Weeksellaceae</taxon>
        <taxon>Chryseobacterium group</taxon>
        <taxon>Kaistella</taxon>
    </lineage>
</organism>
<name>A0ABS0FD75_9FLAO</name>
<proteinExistence type="predicted"/>
<dbReference type="Proteomes" id="UP000660070">
    <property type="component" value="Unassembled WGS sequence"/>
</dbReference>
<dbReference type="RefSeq" id="WP_196080145.1">
    <property type="nucleotide sequence ID" value="NZ_JADPVI010000002.1"/>
</dbReference>
<protein>
    <submittedName>
        <fullName evidence="1">Uncharacterized protein</fullName>
    </submittedName>
</protein>
<evidence type="ECO:0000313" key="2">
    <source>
        <dbReference type="Proteomes" id="UP000660070"/>
    </source>
</evidence>
<reference evidence="1 2" key="1">
    <citation type="submission" date="2020-11" db="EMBL/GenBank/DDBJ databases">
        <title>Kaistella gelatinilytica sp. nov., a flavobacterium isolated from Antarctic Soil.</title>
        <authorList>
            <person name="Li J."/>
        </authorList>
    </citation>
    <scope>NUCLEOTIDE SEQUENCE [LARGE SCALE GENOMIC DNA]</scope>
    <source>
        <strain evidence="1 2">G5-32</strain>
    </source>
</reference>